<keyword evidence="3" id="KW-1185">Reference proteome</keyword>
<evidence type="ECO:0000313" key="2">
    <source>
        <dbReference type="EMBL" id="VZO40354.1"/>
    </source>
</evidence>
<comment type="caution">
    <text evidence="2">The sequence shown here is derived from an EMBL/GenBank/DDBJ whole genome shotgun (WGS) entry which is preliminary data.</text>
</comment>
<organism evidence="2 3">
    <name type="scientific">Occultella aeris</name>
    <dbReference type="NCBI Taxonomy" id="2761496"/>
    <lineage>
        <taxon>Bacteria</taxon>
        <taxon>Bacillati</taxon>
        <taxon>Actinomycetota</taxon>
        <taxon>Actinomycetes</taxon>
        <taxon>Micrococcales</taxon>
        <taxon>Ruaniaceae</taxon>
        <taxon>Occultella</taxon>
    </lineage>
</organism>
<name>A0A7M4DSB0_9MICO</name>
<keyword evidence="1" id="KW-0732">Signal</keyword>
<feature type="signal peptide" evidence="1">
    <location>
        <begin position="1"/>
        <end position="24"/>
    </location>
</feature>
<protein>
    <submittedName>
        <fullName evidence="2">Uncharacterized protein</fullName>
    </submittedName>
</protein>
<dbReference type="Proteomes" id="UP000419743">
    <property type="component" value="Unassembled WGS sequence"/>
</dbReference>
<sequence length="55" mass="5456">MRFFAAKVALVVADPAGSSAAALAIVYQVAGATITYLVQTQVAMAVAAAGEICPS</sequence>
<evidence type="ECO:0000313" key="3">
    <source>
        <dbReference type="Proteomes" id="UP000419743"/>
    </source>
</evidence>
<feature type="chain" id="PRO_5038910334" evidence="1">
    <location>
        <begin position="25"/>
        <end position="55"/>
    </location>
</feature>
<gene>
    <name evidence="2" type="ORF">HALOF300_05058</name>
</gene>
<reference evidence="2 3" key="1">
    <citation type="submission" date="2019-11" db="EMBL/GenBank/DDBJ databases">
        <authorList>
            <person name="Criscuolo A."/>
        </authorList>
    </citation>
    <scope>NUCLEOTIDE SEQUENCE [LARGE SCALE GENOMIC DNA]</scope>
    <source>
        <strain evidence="2">CIP111667</strain>
    </source>
</reference>
<evidence type="ECO:0000256" key="1">
    <source>
        <dbReference type="SAM" id="SignalP"/>
    </source>
</evidence>
<dbReference type="AlphaFoldDB" id="A0A7M4DSB0"/>
<dbReference type="EMBL" id="CACRYJ010000069">
    <property type="protein sequence ID" value="VZO40354.1"/>
    <property type="molecule type" value="Genomic_DNA"/>
</dbReference>
<accession>A0A7M4DSB0</accession>
<proteinExistence type="predicted"/>